<dbReference type="Proteomes" id="UP000242869">
    <property type="component" value="Unassembled WGS sequence"/>
</dbReference>
<protein>
    <submittedName>
        <fullName evidence="1">Uncharacterized protein</fullName>
    </submittedName>
</protein>
<organism evidence="1 2">
    <name type="scientific">Formivibrio citricus</name>
    <dbReference type="NCBI Taxonomy" id="83765"/>
    <lineage>
        <taxon>Bacteria</taxon>
        <taxon>Pseudomonadati</taxon>
        <taxon>Pseudomonadota</taxon>
        <taxon>Betaproteobacteria</taxon>
        <taxon>Neisseriales</taxon>
        <taxon>Chitinibacteraceae</taxon>
        <taxon>Formivibrio</taxon>
    </lineage>
</organism>
<sequence length="163" mass="17943">METHDKILLAGELLVDAAKTYRAGETNIDFAKSILLAGAVIGIVAPWLEELGGKPSQTQLAGMAANLKGVPLTNLPLNEQQKEIGKSIAFYRLTYNSLKHAGRGEKTKPSDDRFFEANLKEEAYYLIGNAIDDYNKLPLSRQTINTKLSDDLLTLLQSHWAAL</sequence>
<accession>A0A1I4XRE2</accession>
<dbReference type="STRING" id="83765.SAMN05660284_01072"/>
<evidence type="ECO:0000313" key="1">
    <source>
        <dbReference type="EMBL" id="SFN28404.1"/>
    </source>
</evidence>
<dbReference type="OrthoDB" id="7063838at2"/>
<proteinExistence type="predicted"/>
<dbReference type="RefSeq" id="WP_091192397.1">
    <property type="nucleotide sequence ID" value="NZ_FOVE01000006.1"/>
</dbReference>
<dbReference type="AlphaFoldDB" id="A0A1I4XRE2"/>
<evidence type="ECO:0000313" key="2">
    <source>
        <dbReference type="Proteomes" id="UP000242869"/>
    </source>
</evidence>
<dbReference type="EMBL" id="FOVE01000006">
    <property type="protein sequence ID" value="SFN28404.1"/>
    <property type="molecule type" value="Genomic_DNA"/>
</dbReference>
<keyword evidence="2" id="KW-1185">Reference proteome</keyword>
<gene>
    <name evidence="1" type="ORF">SAMN05660284_01072</name>
</gene>
<reference evidence="2" key="1">
    <citation type="submission" date="2016-10" db="EMBL/GenBank/DDBJ databases">
        <authorList>
            <person name="Varghese N."/>
            <person name="Submissions S."/>
        </authorList>
    </citation>
    <scope>NUCLEOTIDE SEQUENCE [LARGE SCALE GENOMIC DNA]</scope>
    <source>
        <strain evidence="2">DSM 6150</strain>
    </source>
</reference>
<name>A0A1I4XRE2_9NEIS</name>